<sequence length="115" mass="11140">MAVGVPMFAAEQLAAPAPESSQTDLSLATGAPIHLPLGPHRLRPISHGSPIGLRRIGGPHRRPRGGRSGGGGIFLRSHDAGNGGGGGGGGGVEALLAHHVGGGVAGEAAVVDAEG</sequence>
<comment type="caution">
    <text evidence="2">The sequence shown here is derived from an EMBL/GenBank/DDBJ whole genome shotgun (WGS) entry which is preliminary data.</text>
</comment>
<evidence type="ECO:0000256" key="1">
    <source>
        <dbReference type="SAM" id="MobiDB-lite"/>
    </source>
</evidence>
<reference evidence="2 3" key="2">
    <citation type="submission" date="2020-07" db="EMBL/GenBank/DDBJ databases">
        <title>Genome assembly of wild tea tree DASZ reveals pedigree and selection history of tea varieties.</title>
        <authorList>
            <person name="Zhang W."/>
        </authorList>
    </citation>
    <scope>NUCLEOTIDE SEQUENCE [LARGE SCALE GENOMIC DNA]</scope>
    <source>
        <strain evidence="3">cv. G240</strain>
        <tissue evidence="2">Leaf</tissue>
    </source>
</reference>
<protein>
    <submittedName>
        <fullName evidence="2">Uncharacterized protein</fullName>
    </submittedName>
</protein>
<evidence type="ECO:0000313" key="3">
    <source>
        <dbReference type="Proteomes" id="UP000593564"/>
    </source>
</evidence>
<reference evidence="3" key="1">
    <citation type="journal article" date="2020" name="Nat. Commun.">
        <title>Genome assembly of wild tea tree DASZ reveals pedigree and selection history of tea varieties.</title>
        <authorList>
            <person name="Zhang W."/>
            <person name="Zhang Y."/>
            <person name="Qiu H."/>
            <person name="Guo Y."/>
            <person name="Wan H."/>
            <person name="Zhang X."/>
            <person name="Scossa F."/>
            <person name="Alseekh S."/>
            <person name="Zhang Q."/>
            <person name="Wang P."/>
            <person name="Xu L."/>
            <person name="Schmidt M.H."/>
            <person name="Jia X."/>
            <person name="Li D."/>
            <person name="Zhu A."/>
            <person name="Guo F."/>
            <person name="Chen W."/>
            <person name="Ni D."/>
            <person name="Usadel B."/>
            <person name="Fernie A.R."/>
            <person name="Wen W."/>
        </authorList>
    </citation>
    <scope>NUCLEOTIDE SEQUENCE [LARGE SCALE GENOMIC DNA]</scope>
    <source>
        <strain evidence="3">cv. G240</strain>
    </source>
</reference>
<dbReference type="EMBL" id="JACBKZ010000004">
    <property type="protein sequence ID" value="KAF5952589.1"/>
    <property type="molecule type" value="Genomic_DNA"/>
</dbReference>
<dbReference type="Proteomes" id="UP000593564">
    <property type="component" value="Unassembled WGS sequence"/>
</dbReference>
<evidence type="ECO:0000313" key="2">
    <source>
        <dbReference type="EMBL" id="KAF5952589.1"/>
    </source>
</evidence>
<proteinExistence type="predicted"/>
<organism evidence="2 3">
    <name type="scientific">Camellia sinensis</name>
    <name type="common">Tea plant</name>
    <name type="synonym">Thea sinensis</name>
    <dbReference type="NCBI Taxonomy" id="4442"/>
    <lineage>
        <taxon>Eukaryota</taxon>
        <taxon>Viridiplantae</taxon>
        <taxon>Streptophyta</taxon>
        <taxon>Embryophyta</taxon>
        <taxon>Tracheophyta</taxon>
        <taxon>Spermatophyta</taxon>
        <taxon>Magnoliopsida</taxon>
        <taxon>eudicotyledons</taxon>
        <taxon>Gunneridae</taxon>
        <taxon>Pentapetalae</taxon>
        <taxon>asterids</taxon>
        <taxon>Ericales</taxon>
        <taxon>Theaceae</taxon>
        <taxon>Camellia</taxon>
    </lineage>
</organism>
<gene>
    <name evidence="2" type="ORF">HYC85_010533</name>
</gene>
<keyword evidence="3" id="KW-1185">Reference proteome</keyword>
<name>A0A7J7HIP3_CAMSI</name>
<dbReference type="AlphaFoldDB" id="A0A7J7HIP3"/>
<feature type="region of interest" description="Disordered" evidence="1">
    <location>
        <begin position="38"/>
        <end position="89"/>
    </location>
</feature>
<accession>A0A7J7HIP3</accession>